<feature type="domain" description="Thiolase N-terminal" evidence="1">
    <location>
        <begin position="4"/>
        <end position="219"/>
    </location>
</feature>
<dbReference type="Proteomes" id="UP000176376">
    <property type="component" value="Unassembled WGS sequence"/>
</dbReference>
<name>A0A1F7JJH2_9BACT</name>
<dbReference type="InterPro" id="IPR002155">
    <property type="entry name" value="Thiolase"/>
</dbReference>
<dbReference type="AlphaFoldDB" id="A0A1F7JJH2"/>
<dbReference type="PANTHER" id="PTHR42870:SF1">
    <property type="entry name" value="NON-SPECIFIC LIPID-TRANSFER PROTEIN-LIKE 2"/>
    <property type="match status" value="1"/>
</dbReference>
<dbReference type="Pfam" id="PF00108">
    <property type="entry name" value="Thiolase_N"/>
    <property type="match status" value="1"/>
</dbReference>
<evidence type="ECO:0008006" key="5">
    <source>
        <dbReference type="Google" id="ProtNLM"/>
    </source>
</evidence>
<evidence type="ECO:0000313" key="3">
    <source>
        <dbReference type="EMBL" id="OGK55754.1"/>
    </source>
</evidence>
<dbReference type="NCBIfam" id="NF004720">
    <property type="entry name" value="PRK06064.1"/>
    <property type="match status" value="1"/>
</dbReference>
<sequence length="383" mass="41065">MISIIGYYTTQFGELWGKSLYNLVKETIDKVLPEANLEKEQLGAVFFGNMMAGLLENNLHAGAKIAEILKLNIPVFRVEAACASGGSAFNLALNYIKSGQIETALVIGAEKMSDFSPEQVVGGLSSASSGEEQESGLTFPGIYALMAQSYFNNHKISQEDLACISVKNHFHGSLNDKAQFRRQISVSEVLNSPYVAYPLKVLDSSPISDGAAAVVLTSNKKILKKAKKSVTVLASEVVNDTLSLKKRRHLDSIEATRIAADMVFKKTGLKRSEIDIAEVHDCFSIAEIMAMEDIGFWKKGNGAKAASSYATMYGRSDHLVVNTSGGLKAAGHPVGATGIKQLGELYLQLTGKAEKRQIKNAKYGLAHNVGGSGGTVVVTILGN</sequence>
<dbReference type="PANTHER" id="PTHR42870">
    <property type="entry name" value="ACETYL-COA C-ACETYLTRANSFERASE"/>
    <property type="match status" value="1"/>
</dbReference>
<dbReference type="STRING" id="1802074.A3J15_03725"/>
<dbReference type="PIRSF" id="PIRSF000429">
    <property type="entry name" value="Ac-CoA_Ac_transf"/>
    <property type="match status" value="1"/>
</dbReference>
<evidence type="ECO:0000259" key="2">
    <source>
        <dbReference type="Pfam" id="PF22691"/>
    </source>
</evidence>
<feature type="domain" description="Thiolase C-terminal" evidence="2">
    <location>
        <begin position="240"/>
        <end position="383"/>
    </location>
</feature>
<dbReference type="Gene3D" id="3.40.47.10">
    <property type="match status" value="1"/>
</dbReference>
<dbReference type="SUPFAM" id="SSF53901">
    <property type="entry name" value="Thiolase-like"/>
    <property type="match status" value="1"/>
</dbReference>
<dbReference type="InterPro" id="IPR016039">
    <property type="entry name" value="Thiolase-like"/>
</dbReference>
<comment type="caution">
    <text evidence="3">The sequence shown here is derived from an EMBL/GenBank/DDBJ whole genome shotgun (WGS) entry which is preliminary data.</text>
</comment>
<dbReference type="CDD" id="cd00829">
    <property type="entry name" value="SCP-x_thiolase"/>
    <property type="match status" value="1"/>
</dbReference>
<dbReference type="Pfam" id="PF22691">
    <property type="entry name" value="Thiolase_C_1"/>
    <property type="match status" value="1"/>
</dbReference>
<organism evidence="3 4">
    <name type="scientific">Candidatus Roizmanbacteria bacterium RIFCSPLOWO2_02_FULL_38_10</name>
    <dbReference type="NCBI Taxonomy" id="1802074"/>
    <lineage>
        <taxon>Bacteria</taxon>
        <taxon>Candidatus Roizmaniibacteriota</taxon>
    </lineage>
</organism>
<protein>
    <recommendedName>
        <fullName evidence="5">Acetyl-CoA acetyltransferase</fullName>
    </recommendedName>
</protein>
<dbReference type="InterPro" id="IPR055140">
    <property type="entry name" value="Thiolase_C_2"/>
</dbReference>
<proteinExistence type="predicted"/>
<dbReference type="GO" id="GO:0016747">
    <property type="term" value="F:acyltransferase activity, transferring groups other than amino-acyl groups"/>
    <property type="evidence" value="ECO:0007669"/>
    <property type="project" value="InterPro"/>
</dbReference>
<evidence type="ECO:0000259" key="1">
    <source>
        <dbReference type="Pfam" id="PF00108"/>
    </source>
</evidence>
<dbReference type="EMBL" id="MGAY01000054">
    <property type="protein sequence ID" value="OGK55754.1"/>
    <property type="molecule type" value="Genomic_DNA"/>
</dbReference>
<dbReference type="InterPro" id="IPR020616">
    <property type="entry name" value="Thiolase_N"/>
</dbReference>
<gene>
    <name evidence="3" type="ORF">A3J15_03725</name>
</gene>
<evidence type="ECO:0000313" key="4">
    <source>
        <dbReference type="Proteomes" id="UP000176376"/>
    </source>
</evidence>
<accession>A0A1F7JJH2</accession>
<reference evidence="3 4" key="1">
    <citation type="journal article" date="2016" name="Nat. Commun.">
        <title>Thousands of microbial genomes shed light on interconnected biogeochemical processes in an aquifer system.</title>
        <authorList>
            <person name="Anantharaman K."/>
            <person name="Brown C.T."/>
            <person name="Hug L.A."/>
            <person name="Sharon I."/>
            <person name="Castelle C.J."/>
            <person name="Probst A.J."/>
            <person name="Thomas B.C."/>
            <person name="Singh A."/>
            <person name="Wilkins M.J."/>
            <person name="Karaoz U."/>
            <person name="Brodie E.L."/>
            <person name="Williams K.H."/>
            <person name="Hubbard S.S."/>
            <person name="Banfield J.F."/>
        </authorList>
    </citation>
    <scope>NUCLEOTIDE SEQUENCE [LARGE SCALE GENOMIC DNA]</scope>
</reference>